<keyword evidence="1" id="KW-0175">Coiled coil</keyword>
<keyword evidence="2" id="KW-0472">Membrane</keyword>
<reference evidence="3 4" key="1">
    <citation type="submission" date="2019-11" db="EMBL/GenBank/DDBJ databases">
        <title>Acidiferrimicrobium australis gen. nov., sp. nov., an acidophilic and obligately heterotrophic, member of the Actinobacteria that catalyses dissimilatory oxido- reduction of iron isolated from metal-rich acidic water in Chile.</title>
        <authorList>
            <person name="Gonzalez D."/>
            <person name="Huber K."/>
            <person name="Hedrich S."/>
            <person name="Rojas-Villalobos C."/>
            <person name="Quatrini R."/>
            <person name="Dinamarca M.A."/>
            <person name="Schwarz A."/>
            <person name="Canales C."/>
            <person name="Nancucheo I."/>
        </authorList>
    </citation>
    <scope>NUCLEOTIDE SEQUENCE [LARGE SCALE GENOMIC DNA]</scope>
    <source>
        <strain evidence="3 4">USS-CCA1</strain>
    </source>
</reference>
<keyword evidence="2" id="KW-0812">Transmembrane</keyword>
<keyword evidence="2" id="KW-1133">Transmembrane helix</keyword>
<proteinExistence type="predicted"/>
<feature type="coiled-coil region" evidence="1">
    <location>
        <begin position="148"/>
        <end position="175"/>
    </location>
</feature>
<dbReference type="Proteomes" id="UP000437736">
    <property type="component" value="Unassembled WGS sequence"/>
</dbReference>
<organism evidence="3 4">
    <name type="scientific">Acidiferrimicrobium australe</name>
    <dbReference type="NCBI Taxonomy" id="2664430"/>
    <lineage>
        <taxon>Bacteria</taxon>
        <taxon>Bacillati</taxon>
        <taxon>Actinomycetota</taxon>
        <taxon>Acidimicrobiia</taxon>
        <taxon>Acidimicrobiales</taxon>
        <taxon>Acidimicrobiaceae</taxon>
        <taxon>Acidiferrimicrobium</taxon>
    </lineage>
</organism>
<evidence type="ECO:0000313" key="3">
    <source>
        <dbReference type="EMBL" id="MST34475.1"/>
    </source>
</evidence>
<protein>
    <recommendedName>
        <fullName evidence="5">Polysaccharide chain length determinant N-terminal domain-containing protein</fullName>
    </recommendedName>
</protein>
<comment type="caution">
    <text evidence="3">The sequence shown here is derived from an EMBL/GenBank/DDBJ whole genome shotgun (WGS) entry which is preliminary data.</text>
</comment>
<evidence type="ECO:0008006" key="5">
    <source>
        <dbReference type="Google" id="ProtNLM"/>
    </source>
</evidence>
<evidence type="ECO:0000256" key="2">
    <source>
        <dbReference type="SAM" id="Phobius"/>
    </source>
</evidence>
<dbReference type="EMBL" id="WJHE01001025">
    <property type="protein sequence ID" value="MST34475.1"/>
    <property type="molecule type" value="Genomic_DNA"/>
</dbReference>
<dbReference type="PANTHER" id="PTHR32309">
    <property type="entry name" value="TYROSINE-PROTEIN KINASE"/>
    <property type="match status" value="1"/>
</dbReference>
<dbReference type="PANTHER" id="PTHR32309:SF31">
    <property type="entry name" value="CAPSULAR EXOPOLYSACCHARIDE FAMILY"/>
    <property type="match status" value="1"/>
</dbReference>
<sequence length="310" mass="32228">MNSMPEPAADGSGLVSMRTIGAAFRRHRRILVACVVVGTLVGGAVHLVVPRRVSASEDLYLAQPPGTDTAVEVANDQSLLQTWAVADGAVRALHLDMTPTNFLKTYRSKAVSTAVVSLTLSAPTAQDAVTREEVLARTFLAFRAARYSQQVDAEVANLRVQATTLQREIAQLSASVPTSSTNGASAGRIARALNRESSDTSALASVDSQMQQAQLGLRALVGGSEILDPAVATIPSPARVWAEDALAGLAGGLGLGLLGVLVAASLSDGLLWRDDVAAVLDAPVGASVGTSASRFLGRRAARARRRRTGV</sequence>
<gene>
    <name evidence="3" type="ORF">GHK86_17325</name>
</gene>
<feature type="non-terminal residue" evidence="3">
    <location>
        <position position="310"/>
    </location>
</feature>
<dbReference type="InterPro" id="IPR050445">
    <property type="entry name" value="Bact_polysacc_biosynth/exp"/>
</dbReference>
<accession>A0ABW9QY10</accession>
<evidence type="ECO:0000256" key="1">
    <source>
        <dbReference type="SAM" id="Coils"/>
    </source>
</evidence>
<evidence type="ECO:0000313" key="4">
    <source>
        <dbReference type="Proteomes" id="UP000437736"/>
    </source>
</evidence>
<keyword evidence="4" id="KW-1185">Reference proteome</keyword>
<feature type="transmembrane region" description="Helical" evidence="2">
    <location>
        <begin position="30"/>
        <end position="49"/>
    </location>
</feature>
<name>A0ABW9QY10_9ACTN</name>